<evidence type="ECO:0000256" key="5">
    <source>
        <dbReference type="ARBA" id="ARBA00022727"/>
    </source>
</evidence>
<keyword evidence="8 10" id="KW-0067">ATP-binding</keyword>
<reference evidence="13" key="1">
    <citation type="journal article" date="2019" name="Int. J. Syst. Evol. Microbiol.">
        <title>The Global Catalogue of Microorganisms (GCM) 10K type strain sequencing project: providing services to taxonomists for standard genome sequencing and annotation.</title>
        <authorList>
            <consortium name="The Broad Institute Genomics Platform"/>
            <consortium name="The Broad Institute Genome Sequencing Center for Infectious Disease"/>
            <person name="Wu L."/>
            <person name="Ma J."/>
        </authorList>
    </citation>
    <scope>NUCLEOTIDE SEQUENCE [LARGE SCALE GENOMIC DNA]</scope>
    <source>
        <strain evidence="13">CGMCC 1.12295</strain>
    </source>
</reference>
<dbReference type="PANTHER" id="PTHR10344">
    <property type="entry name" value="THYMIDYLATE KINASE"/>
    <property type="match status" value="1"/>
</dbReference>
<evidence type="ECO:0000256" key="3">
    <source>
        <dbReference type="ARBA" id="ARBA00017144"/>
    </source>
</evidence>
<sequence length="219" mass="24766">MFITLEGPEGAGKSTIITKLVHDMEAEGIHVLATREPGGIDIAEKIRKIILDKHHTMMDARTEALLYAAARRQHLVEKVLPALQKGIVVLCDRFIDSSLAYQGYARGLGIDEVLAINEFAVDGAMPDLTIYLDIDPKTGLERIAQSPEREVNRLDLETAEFHSKVREGYRLLLKRFPERITPIDASGPIEDVYRKVKKKIDEKLNLMDRIMMDPCEKCR</sequence>
<proteinExistence type="inferred from homology"/>
<dbReference type="EC" id="2.7.4.9" evidence="2 10"/>
<dbReference type="GO" id="GO:0004798">
    <property type="term" value="F:dTMP kinase activity"/>
    <property type="evidence" value="ECO:0007669"/>
    <property type="project" value="UniProtKB-EC"/>
</dbReference>
<comment type="catalytic activity">
    <reaction evidence="9 10">
        <text>dTMP + ATP = dTDP + ADP</text>
        <dbReference type="Rhea" id="RHEA:13517"/>
        <dbReference type="ChEBI" id="CHEBI:30616"/>
        <dbReference type="ChEBI" id="CHEBI:58369"/>
        <dbReference type="ChEBI" id="CHEBI:63528"/>
        <dbReference type="ChEBI" id="CHEBI:456216"/>
        <dbReference type="EC" id="2.7.4.9"/>
    </reaction>
</comment>
<comment type="caution">
    <text evidence="12">The sequence shown here is derived from an EMBL/GenBank/DDBJ whole genome shotgun (WGS) entry which is preliminary data.</text>
</comment>
<dbReference type="Pfam" id="PF02223">
    <property type="entry name" value="Thymidylate_kin"/>
    <property type="match status" value="1"/>
</dbReference>
<evidence type="ECO:0000256" key="9">
    <source>
        <dbReference type="ARBA" id="ARBA00048743"/>
    </source>
</evidence>
<keyword evidence="6 10" id="KW-0547">Nucleotide-binding</keyword>
<dbReference type="PANTHER" id="PTHR10344:SF4">
    <property type="entry name" value="UMP-CMP KINASE 2, MITOCHONDRIAL"/>
    <property type="match status" value="1"/>
</dbReference>
<dbReference type="NCBIfam" id="TIGR00041">
    <property type="entry name" value="DTMP_kinase"/>
    <property type="match status" value="1"/>
</dbReference>
<dbReference type="CDD" id="cd01672">
    <property type="entry name" value="TMPK"/>
    <property type="match status" value="1"/>
</dbReference>
<dbReference type="SUPFAM" id="SSF52540">
    <property type="entry name" value="P-loop containing nucleoside triphosphate hydrolases"/>
    <property type="match status" value="1"/>
</dbReference>
<dbReference type="InterPro" id="IPR018095">
    <property type="entry name" value="Thymidylate_kin_CS"/>
</dbReference>
<dbReference type="InterPro" id="IPR018094">
    <property type="entry name" value="Thymidylate_kinase"/>
</dbReference>
<comment type="function">
    <text evidence="10">Phosphorylation of dTMP to form dTDP in both de novo and salvage pathways of dTTP synthesis.</text>
</comment>
<evidence type="ECO:0000256" key="6">
    <source>
        <dbReference type="ARBA" id="ARBA00022741"/>
    </source>
</evidence>
<dbReference type="Gene3D" id="3.40.50.300">
    <property type="entry name" value="P-loop containing nucleotide triphosphate hydrolases"/>
    <property type="match status" value="1"/>
</dbReference>
<evidence type="ECO:0000256" key="2">
    <source>
        <dbReference type="ARBA" id="ARBA00012980"/>
    </source>
</evidence>
<evidence type="ECO:0000256" key="7">
    <source>
        <dbReference type="ARBA" id="ARBA00022777"/>
    </source>
</evidence>
<keyword evidence="7 10" id="KW-0418">Kinase</keyword>
<evidence type="ECO:0000256" key="10">
    <source>
        <dbReference type="HAMAP-Rule" id="MF_00165"/>
    </source>
</evidence>
<evidence type="ECO:0000256" key="8">
    <source>
        <dbReference type="ARBA" id="ARBA00022840"/>
    </source>
</evidence>
<accession>A0ABW4KLQ7</accession>
<dbReference type="InterPro" id="IPR027417">
    <property type="entry name" value="P-loop_NTPase"/>
</dbReference>
<keyword evidence="4 10" id="KW-0808">Transferase</keyword>
<evidence type="ECO:0000259" key="11">
    <source>
        <dbReference type="Pfam" id="PF02223"/>
    </source>
</evidence>
<evidence type="ECO:0000313" key="13">
    <source>
        <dbReference type="Proteomes" id="UP001597301"/>
    </source>
</evidence>
<name>A0ABW4KLQ7_9BACI</name>
<dbReference type="PROSITE" id="PS01331">
    <property type="entry name" value="THYMIDYLATE_KINASE"/>
    <property type="match status" value="1"/>
</dbReference>
<dbReference type="InterPro" id="IPR039430">
    <property type="entry name" value="Thymidylate_kin-like_dom"/>
</dbReference>
<feature type="domain" description="Thymidylate kinase-like" evidence="11">
    <location>
        <begin position="5"/>
        <end position="195"/>
    </location>
</feature>
<comment type="similarity">
    <text evidence="1 10">Belongs to the thymidylate kinase family.</text>
</comment>
<organism evidence="12 13">
    <name type="scientific">Siminovitchia sediminis</name>
    <dbReference type="NCBI Taxonomy" id="1274353"/>
    <lineage>
        <taxon>Bacteria</taxon>
        <taxon>Bacillati</taxon>
        <taxon>Bacillota</taxon>
        <taxon>Bacilli</taxon>
        <taxon>Bacillales</taxon>
        <taxon>Bacillaceae</taxon>
        <taxon>Siminovitchia</taxon>
    </lineage>
</organism>
<dbReference type="RefSeq" id="WP_380775079.1">
    <property type="nucleotide sequence ID" value="NZ_JBHUEO010000058.1"/>
</dbReference>
<feature type="binding site" evidence="10">
    <location>
        <begin position="7"/>
        <end position="14"/>
    </location>
    <ligand>
        <name>ATP</name>
        <dbReference type="ChEBI" id="CHEBI:30616"/>
    </ligand>
</feature>
<evidence type="ECO:0000313" key="12">
    <source>
        <dbReference type="EMBL" id="MFD1708128.1"/>
    </source>
</evidence>
<dbReference type="EMBL" id="JBHUEO010000058">
    <property type="protein sequence ID" value="MFD1708128.1"/>
    <property type="molecule type" value="Genomic_DNA"/>
</dbReference>
<keyword evidence="13" id="KW-1185">Reference proteome</keyword>
<evidence type="ECO:0000256" key="1">
    <source>
        <dbReference type="ARBA" id="ARBA00009776"/>
    </source>
</evidence>
<gene>
    <name evidence="10 12" type="primary">tmk</name>
    <name evidence="12" type="ORF">ACFSCZ_15505</name>
</gene>
<keyword evidence="5 10" id="KW-0545">Nucleotide biosynthesis</keyword>
<evidence type="ECO:0000256" key="4">
    <source>
        <dbReference type="ARBA" id="ARBA00022679"/>
    </source>
</evidence>
<dbReference type="HAMAP" id="MF_00165">
    <property type="entry name" value="Thymidylate_kinase"/>
    <property type="match status" value="1"/>
</dbReference>
<dbReference type="Proteomes" id="UP001597301">
    <property type="component" value="Unassembled WGS sequence"/>
</dbReference>
<protein>
    <recommendedName>
        <fullName evidence="3 10">Thymidylate kinase</fullName>
        <ecNumber evidence="2 10">2.7.4.9</ecNumber>
    </recommendedName>
    <alternativeName>
        <fullName evidence="10">dTMP kinase</fullName>
    </alternativeName>
</protein>